<dbReference type="InterPro" id="IPR036291">
    <property type="entry name" value="NAD(P)-bd_dom_sf"/>
</dbReference>
<evidence type="ECO:0000313" key="6">
    <source>
        <dbReference type="Proteomes" id="UP000327044"/>
    </source>
</evidence>
<evidence type="ECO:0000256" key="4">
    <source>
        <dbReference type="ARBA" id="ARBA00023002"/>
    </source>
</evidence>
<dbReference type="GO" id="GO:0005997">
    <property type="term" value="P:xylulose metabolic process"/>
    <property type="evidence" value="ECO:0007669"/>
    <property type="project" value="TreeGrafter"/>
</dbReference>
<dbReference type="InterPro" id="IPR002347">
    <property type="entry name" value="SDR_fam"/>
</dbReference>
<dbReference type="PANTHER" id="PTHR44252">
    <property type="entry name" value="D-ERYTHRULOSE REDUCTASE"/>
    <property type="match status" value="1"/>
</dbReference>
<proteinExistence type="inferred from homology"/>
<dbReference type="PANTHER" id="PTHR44252:SF3">
    <property type="entry name" value="D-ERYTHRULOSE REDUCTASE-RELATED"/>
    <property type="match status" value="1"/>
</dbReference>
<dbReference type="InterPro" id="IPR020904">
    <property type="entry name" value="Sc_DH/Rdtase_CS"/>
</dbReference>
<dbReference type="PRINTS" id="PR00081">
    <property type="entry name" value="GDHRDH"/>
</dbReference>
<dbReference type="InterPro" id="IPR051737">
    <property type="entry name" value="L-xylulose/Carbonyl_redctase"/>
</dbReference>
<evidence type="ECO:0000256" key="2">
    <source>
        <dbReference type="ARBA" id="ARBA00011881"/>
    </source>
</evidence>
<evidence type="ECO:0000256" key="1">
    <source>
        <dbReference type="ARBA" id="ARBA00006484"/>
    </source>
</evidence>
<organism evidence="5 6">
    <name type="scientific">Photinus pyralis</name>
    <name type="common">Common eastern firefly</name>
    <name type="synonym">Lampyris pyralis</name>
    <dbReference type="NCBI Taxonomy" id="7054"/>
    <lineage>
        <taxon>Eukaryota</taxon>
        <taxon>Metazoa</taxon>
        <taxon>Ecdysozoa</taxon>
        <taxon>Arthropoda</taxon>
        <taxon>Hexapoda</taxon>
        <taxon>Insecta</taxon>
        <taxon>Pterygota</taxon>
        <taxon>Neoptera</taxon>
        <taxon>Endopterygota</taxon>
        <taxon>Coleoptera</taxon>
        <taxon>Polyphaga</taxon>
        <taxon>Elateriformia</taxon>
        <taxon>Elateroidea</taxon>
        <taxon>Lampyridae</taxon>
        <taxon>Lampyrinae</taxon>
        <taxon>Photinus</taxon>
    </lineage>
</organism>
<dbReference type="PROSITE" id="PS00061">
    <property type="entry name" value="ADH_SHORT"/>
    <property type="match status" value="1"/>
</dbReference>
<comment type="caution">
    <text evidence="5">The sequence shown here is derived from an EMBL/GenBank/DDBJ whole genome shotgun (WGS) entry which is preliminary data.</text>
</comment>
<keyword evidence="6" id="KW-1185">Reference proteome</keyword>
<protein>
    <submittedName>
        <fullName evidence="5">Uncharacterized protein</fullName>
    </submittedName>
</protein>
<dbReference type="Pfam" id="PF13561">
    <property type="entry name" value="adh_short_C2"/>
    <property type="match status" value="1"/>
</dbReference>
<dbReference type="SUPFAM" id="SSF51735">
    <property type="entry name" value="NAD(P)-binding Rossmann-fold domains"/>
    <property type="match status" value="1"/>
</dbReference>
<dbReference type="EMBL" id="VVIM01000009">
    <property type="protein sequence ID" value="KAB0793452.1"/>
    <property type="molecule type" value="Genomic_DNA"/>
</dbReference>
<dbReference type="GO" id="GO:0004090">
    <property type="term" value="F:carbonyl reductase (NADPH) activity"/>
    <property type="evidence" value="ECO:0007669"/>
    <property type="project" value="TreeGrafter"/>
</dbReference>
<dbReference type="GO" id="GO:0006006">
    <property type="term" value="P:glucose metabolic process"/>
    <property type="evidence" value="ECO:0007669"/>
    <property type="project" value="TreeGrafter"/>
</dbReference>
<comment type="similarity">
    <text evidence="1">Belongs to the short-chain dehydrogenases/reductases (SDR) family.</text>
</comment>
<dbReference type="GO" id="GO:0050038">
    <property type="term" value="F:L-xylulose reductase (NADPH) activity"/>
    <property type="evidence" value="ECO:0007669"/>
    <property type="project" value="TreeGrafter"/>
</dbReference>
<dbReference type="PRINTS" id="PR00080">
    <property type="entry name" value="SDRFAMILY"/>
</dbReference>
<dbReference type="FunCoup" id="A0A5N4A814">
    <property type="interactions" value="244"/>
</dbReference>
<accession>A0A5N4A814</accession>
<dbReference type="FunFam" id="3.40.50.720:FF:000084">
    <property type="entry name" value="Short-chain dehydrogenase reductase"/>
    <property type="match status" value="1"/>
</dbReference>
<gene>
    <name evidence="5" type="ORF">PPYR_13072</name>
</gene>
<name>A0A5N4A814_PHOPY</name>
<evidence type="ECO:0000313" key="5">
    <source>
        <dbReference type="EMBL" id="KAB0793452.1"/>
    </source>
</evidence>
<keyword evidence="3" id="KW-0521">NADP</keyword>
<evidence type="ECO:0000256" key="3">
    <source>
        <dbReference type="ARBA" id="ARBA00022857"/>
    </source>
</evidence>
<sequence length="245" mass="25986">MEIQFNGKTALVSGAGKGIGNGIAKRLAMCGAQVIALDVCKESLELLKGEVPSIRIIAVDLSKWSETKQALERIGNIDLLVNNAGIAMWESLADISEDHIDQLFAINFKGVVNLTQIVIENLLKRKVGGSIVNISSIAAVCGSERRGIYSATKAAVDAFMKVVAVEMGPKGIRVNSVQPTLVMTDLGRRAVPNPQSRKSLEAGILLRRFAEVSDVVDAVLFLLSDKASMITGTCLPVDGGTLAAL</sequence>
<dbReference type="AlphaFoldDB" id="A0A5N4A814"/>
<keyword evidence="4" id="KW-0560">Oxidoreductase</keyword>
<dbReference type="Gene3D" id="3.40.50.720">
    <property type="entry name" value="NAD(P)-binding Rossmann-like Domain"/>
    <property type="match status" value="1"/>
</dbReference>
<reference evidence="5 6" key="1">
    <citation type="journal article" date="2018" name="Elife">
        <title>Firefly genomes illuminate parallel origins of bioluminescence in beetles.</title>
        <authorList>
            <person name="Fallon T.R."/>
            <person name="Lower S.E."/>
            <person name="Chang C.H."/>
            <person name="Bessho-Uehara M."/>
            <person name="Martin G.J."/>
            <person name="Bewick A.J."/>
            <person name="Behringer M."/>
            <person name="Debat H.J."/>
            <person name="Wong I."/>
            <person name="Day J.C."/>
            <person name="Suvorov A."/>
            <person name="Silva C.J."/>
            <person name="Stanger-Hall K.F."/>
            <person name="Hall D.W."/>
            <person name="Schmitz R.J."/>
            <person name="Nelson D.R."/>
            <person name="Lewis S.M."/>
            <person name="Shigenobu S."/>
            <person name="Bybee S.M."/>
            <person name="Larracuente A.M."/>
            <person name="Oba Y."/>
            <person name="Weng J.K."/>
        </authorList>
    </citation>
    <scope>NUCLEOTIDE SEQUENCE [LARGE SCALE GENOMIC DNA]</scope>
    <source>
        <strain evidence="5">1611_PpyrPB1</strain>
        <tissue evidence="5">Whole body</tissue>
    </source>
</reference>
<dbReference type="InParanoid" id="A0A5N4A814"/>
<dbReference type="Proteomes" id="UP000327044">
    <property type="component" value="Unassembled WGS sequence"/>
</dbReference>
<comment type="subunit">
    <text evidence="2">Homotetramer.</text>
</comment>